<evidence type="ECO:0000256" key="1">
    <source>
        <dbReference type="ARBA" id="ARBA00000085"/>
    </source>
</evidence>
<dbReference type="GO" id="GO:0046983">
    <property type="term" value="F:protein dimerization activity"/>
    <property type="evidence" value="ECO:0007669"/>
    <property type="project" value="InterPro"/>
</dbReference>
<evidence type="ECO:0000256" key="4">
    <source>
        <dbReference type="ARBA" id="ARBA00022679"/>
    </source>
</evidence>
<keyword evidence="4" id="KW-0808">Transferase</keyword>
<feature type="transmembrane region" description="Helical" evidence="9">
    <location>
        <begin position="50"/>
        <end position="70"/>
    </location>
</feature>
<keyword evidence="9" id="KW-0812">Transmembrane</keyword>
<dbReference type="Pfam" id="PF07730">
    <property type="entry name" value="HisKA_3"/>
    <property type="match status" value="1"/>
</dbReference>
<dbReference type="Pfam" id="PF02518">
    <property type="entry name" value="HATPase_c"/>
    <property type="match status" value="1"/>
</dbReference>
<dbReference type="GO" id="GO:0016020">
    <property type="term" value="C:membrane"/>
    <property type="evidence" value="ECO:0007669"/>
    <property type="project" value="InterPro"/>
</dbReference>
<evidence type="ECO:0000313" key="13">
    <source>
        <dbReference type="Proteomes" id="UP000240542"/>
    </source>
</evidence>
<accession>A0A2P8D554</accession>
<feature type="transmembrane region" description="Helical" evidence="9">
    <location>
        <begin position="120"/>
        <end position="140"/>
    </location>
</feature>
<dbReference type="InterPro" id="IPR003594">
    <property type="entry name" value="HATPase_dom"/>
</dbReference>
<keyword evidence="5" id="KW-0547">Nucleotide-binding</keyword>
<dbReference type="GO" id="GO:0000155">
    <property type="term" value="F:phosphorelay sensor kinase activity"/>
    <property type="evidence" value="ECO:0007669"/>
    <property type="project" value="InterPro"/>
</dbReference>
<organism evidence="12 13">
    <name type="scientific">Murinocardiopsis flavida</name>
    <dbReference type="NCBI Taxonomy" id="645275"/>
    <lineage>
        <taxon>Bacteria</taxon>
        <taxon>Bacillati</taxon>
        <taxon>Actinomycetota</taxon>
        <taxon>Actinomycetes</taxon>
        <taxon>Streptosporangiales</taxon>
        <taxon>Nocardiopsidaceae</taxon>
        <taxon>Murinocardiopsis</taxon>
    </lineage>
</organism>
<sequence length="403" mass="42438">MRMRVLHGRIGGGQKDAGVAALLFVGGVVLLHSGAYSARDSGTAWSVTEYGYPAPALIGTLAAVCAAVALRRRAPVAGLVIGTIGFVADVVMGAALGTILIYTDNLYAACIYGPRKLSRILPALSATLTIALGVAVFATGQQLSASIVLMVVIAMVLVTPVATATVVKQHRDRAETERLHADQVVRLAELDRREAVNAERTRMARELHDVIANHLGIVVLQSTAVLARPDLDAETVRRLLTTIRENGVQGLTEMGAFIDLLRDDTAGEGLPSTSTRISELGRLIEQAGEQAHLETIGEPRPLPATVELAAYRITQESVTNALKHGGDGPIGVQLRYREGEIDLTIDNELNGSATPELPGCGAGLTGMRERAALLGGRLTAGSSGHGWRIHVVLPTSTRTVADG</sequence>
<evidence type="ECO:0000259" key="10">
    <source>
        <dbReference type="Pfam" id="PF02518"/>
    </source>
</evidence>
<dbReference type="GO" id="GO:0005524">
    <property type="term" value="F:ATP binding"/>
    <property type="evidence" value="ECO:0007669"/>
    <property type="project" value="UniProtKB-KW"/>
</dbReference>
<dbReference type="PANTHER" id="PTHR24421">
    <property type="entry name" value="NITRATE/NITRITE SENSOR PROTEIN NARX-RELATED"/>
    <property type="match status" value="1"/>
</dbReference>
<comment type="catalytic activity">
    <reaction evidence="1">
        <text>ATP + protein L-histidine = ADP + protein N-phospho-L-histidine.</text>
        <dbReference type="EC" id="2.7.13.3"/>
    </reaction>
</comment>
<dbReference type="InterPro" id="IPR011712">
    <property type="entry name" value="Sig_transdc_His_kin_sub3_dim/P"/>
</dbReference>
<dbReference type="InterPro" id="IPR050482">
    <property type="entry name" value="Sensor_HK_TwoCompSys"/>
</dbReference>
<evidence type="ECO:0000256" key="7">
    <source>
        <dbReference type="ARBA" id="ARBA00022840"/>
    </source>
</evidence>
<dbReference type="PANTHER" id="PTHR24421:SF10">
    <property type="entry name" value="NITRATE_NITRITE SENSOR PROTEIN NARQ"/>
    <property type="match status" value="1"/>
</dbReference>
<feature type="transmembrane region" description="Helical" evidence="9">
    <location>
        <begin position="77"/>
        <end position="100"/>
    </location>
</feature>
<evidence type="ECO:0000313" key="12">
    <source>
        <dbReference type="EMBL" id="PSK92345.1"/>
    </source>
</evidence>
<dbReference type="AlphaFoldDB" id="A0A2P8D554"/>
<dbReference type="EC" id="2.7.13.3" evidence="2"/>
<dbReference type="Gene3D" id="1.20.5.1930">
    <property type="match status" value="1"/>
</dbReference>
<evidence type="ECO:0000256" key="5">
    <source>
        <dbReference type="ARBA" id="ARBA00022741"/>
    </source>
</evidence>
<evidence type="ECO:0000256" key="8">
    <source>
        <dbReference type="ARBA" id="ARBA00023012"/>
    </source>
</evidence>
<evidence type="ECO:0000256" key="2">
    <source>
        <dbReference type="ARBA" id="ARBA00012438"/>
    </source>
</evidence>
<protein>
    <recommendedName>
        <fullName evidence="2">histidine kinase</fullName>
        <ecNumber evidence="2">2.7.13.3</ecNumber>
    </recommendedName>
</protein>
<feature type="domain" description="Histidine kinase/HSP90-like ATPase" evidence="10">
    <location>
        <begin position="307"/>
        <end position="395"/>
    </location>
</feature>
<keyword evidence="6 12" id="KW-0418">Kinase</keyword>
<feature type="domain" description="Signal transduction histidine kinase subgroup 3 dimerisation and phosphoacceptor" evidence="11">
    <location>
        <begin position="199"/>
        <end position="264"/>
    </location>
</feature>
<dbReference type="Gene3D" id="3.30.565.10">
    <property type="entry name" value="Histidine kinase-like ATPase, C-terminal domain"/>
    <property type="match status" value="1"/>
</dbReference>
<proteinExistence type="predicted"/>
<feature type="transmembrane region" description="Helical" evidence="9">
    <location>
        <begin position="20"/>
        <end position="38"/>
    </location>
</feature>
<keyword evidence="9" id="KW-1133">Transmembrane helix</keyword>
<dbReference type="SUPFAM" id="SSF55874">
    <property type="entry name" value="ATPase domain of HSP90 chaperone/DNA topoisomerase II/histidine kinase"/>
    <property type="match status" value="1"/>
</dbReference>
<name>A0A2P8D554_9ACTN</name>
<keyword evidence="3" id="KW-0597">Phosphoprotein</keyword>
<keyword evidence="8" id="KW-0902">Two-component regulatory system</keyword>
<evidence type="ECO:0000256" key="6">
    <source>
        <dbReference type="ARBA" id="ARBA00022777"/>
    </source>
</evidence>
<reference evidence="12 13" key="1">
    <citation type="submission" date="2018-03" db="EMBL/GenBank/DDBJ databases">
        <title>Genomic Encyclopedia of Archaeal and Bacterial Type Strains, Phase II (KMG-II): from individual species to whole genera.</title>
        <authorList>
            <person name="Goeker M."/>
        </authorList>
    </citation>
    <scope>NUCLEOTIDE SEQUENCE [LARGE SCALE GENOMIC DNA]</scope>
    <source>
        <strain evidence="12 13">DSM 45312</strain>
    </source>
</reference>
<keyword evidence="7" id="KW-0067">ATP-binding</keyword>
<dbReference type="RefSeq" id="WP_106585349.1">
    <property type="nucleotide sequence ID" value="NZ_PYGA01000018.1"/>
</dbReference>
<dbReference type="OrthoDB" id="227596at2"/>
<gene>
    <name evidence="12" type="ORF">CLV63_118106</name>
</gene>
<feature type="transmembrane region" description="Helical" evidence="9">
    <location>
        <begin position="147"/>
        <end position="167"/>
    </location>
</feature>
<evidence type="ECO:0000259" key="11">
    <source>
        <dbReference type="Pfam" id="PF07730"/>
    </source>
</evidence>
<dbReference type="EMBL" id="PYGA01000018">
    <property type="protein sequence ID" value="PSK92345.1"/>
    <property type="molecule type" value="Genomic_DNA"/>
</dbReference>
<evidence type="ECO:0000256" key="3">
    <source>
        <dbReference type="ARBA" id="ARBA00022553"/>
    </source>
</evidence>
<dbReference type="Proteomes" id="UP000240542">
    <property type="component" value="Unassembled WGS sequence"/>
</dbReference>
<dbReference type="InterPro" id="IPR036890">
    <property type="entry name" value="HATPase_C_sf"/>
</dbReference>
<dbReference type="CDD" id="cd16917">
    <property type="entry name" value="HATPase_UhpB-NarQ-NarX-like"/>
    <property type="match status" value="1"/>
</dbReference>
<keyword evidence="9" id="KW-0472">Membrane</keyword>
<keyword evidence="13" id="KW-1185">Reference proteome</keyword>
<comment type="caution">
    <text evidence="12">The sequence shown here is derived from an EMBL/GenBank/DDBJ whole genome shotgun (WGS) entry which is preliminary data.</text>
</comment>
<evidence type="ECO:0000256" key="9">
    <source>
        <dbReference type="SAM" id="Phobius"/>
    </source>
</evidence>